<feature type="compositionally biased region" description="Acidic residues" evidence="10">
    <location>
        <begin position="82"/>
        <end position="98"/>
    </location>
</feature>
<keyword evidence="5 9" id="KW-0804">Transcription</keyword>
<dbReference type="InterPro" id="IPR017071">
    <property type="entry name" value="TF_Spt5_eukaryote"/>
</dbReference>
<dbReference type="GO" id="GO:0003746">
    <property type="term" value="F:translation elongation factor activity"/>
    <property type="evidence" value="ECO:0007669"/>
    <property type="project" value="UniProtKB-KW"/>
</dbReference>
<dbReference type="CDD" id="cd06084">
    <property type="entry name" value="KOW_Spt5_4"/>
    <property type="match status" value="1"/>
</dbReference>
<feature type="compositionally biased region" description="Acidic residues" evidence="10">
    <location>
        <begin position="40"/>
        <end position="60"/>
    </location>
</feature>
<name>A0A165K5H1_EXIGL</name>
<feature type="compositionally biased region" description="Low complexity" evidence="10">
    <location>
        <begin position="1003"/>
        <end position="1032"/>
    </location>
</feature>
<feature type="domain" description="KOW" evidence="12">
    <location>
        <begin position="427"/>
        <end position="454"/>
    </location>
</feature>
<keyword evidence="4" id="KW-0507">mRNA processing</keyword>
<dbReference type="FunCoup" id="A0A165K5H1">
    <property type="interactions" value="830"/>
</dbReference>
<dbReference type="AlphaFoldDB" id="A0A165K5H1"/>
<feature type="compositionally biased region" description="Basic and acidic residues" evidence="10">
    <location>
        <begin position="734"/>
        <end position="751"/>
    </location>
</feature>
<feature type="compositionally biased region" description="Pro residues" evidence="10">
    <location>
        <begin position="965"/>
        <end position="988"/>
    </location>
</feature>
<dbReference type="InterPro" id="IPR041975">
    <property type="entry name" value="KOW_Spt5_2"/>
</dbReference>
<dbReference type="PANTHER" id="PTHR11125">
    <property type="entry name" value="SUPPRESSOR OF TY 5"/>
    <property type="match status" value="1"/>
</dbReference>
<dbReference type="InterPro" id="IPR005100">
    <property type="entry name" value="NGN-domain"/>
</dbReference>
<feature type="domain" description="KOW" evidence="12">
    <location>
        <begin position="690"/>
        <end position="717"/>
    </location>
</feature>
<dbReference type="FunFam" id="3.30.70.940:FF:000005">
    <property type="entry name" value="Transcription elongation factor SPT5"/>
    <property type="match status" value="1"/>
</dbReference>
<evidence type="ECO:0000256" key="8">
    <source>
        <dbReference type="ARBA" id="ARBA00025870"/>
    </source>
</evidence>
<dbReference type="InterPro" id="IPR022581">
    <property type="entry name" value="Spt5_N"/>
</dbReference>
<evidence type="ECO:0000313" key="14">
    <source>
        <dbReference type="Proteomes" id="UP000077266"/>
    </source>
</evidence>
<dbReference type="SMART" id="SM00738">
    <property type="entry name" value="NGN"/>
    <property type="match status" value="1"/>
</dbReference>
<dbReference type="InterPro" id="IPR008991">
    <property type="entry name" value="Translation_prot_SH3-like_sf"/>
</dbReference>
<dbReference type="Pfam" id="PF11942">
    <property type="entry name" value="Spt5_N"/>
    <property type="match status" value="1"/>
</dbReference>
<feature type="compositionally biased region" description="Polar residues" evidence="10">
    <location>
        <begin position="819"/>
        <end position="835"/>
    </location>
</feature>
<dbReference type="Proteomes" id="UP000077266">
    <property type="component" value="Unassembled WGS sequence"/>
</dbReference>
<dbReference type="PANTHER" id="PTHR11125:SF7">
    <property type="entry name" value="TRANSCRIPTION ELONGATION FACTOR SPT5"/>
    <property type="match status" value="1"/>
</dbReference>
<dbReference type="InterPro" id="IPR039659">
    <property type="entry name" value="SPT5"/>
</dbReference>
<dbReference type="InterPro" id="IPR005824">
    <property type="entry name" value="KOW"/>
</dbReference>
<dbReference type="GO" id="GO:0000785">
    <property type="term" value="C:chromatin"/>
    <property type="evidence" value="ECO:0007669"/>
    <property type="project" value="UniProtKB-ARBA"/>
</dbReference>
<dbReference type="Pfam" id="PF23284">
    <property type="entry name" value="KOW2_Spt5"/>
    <property type="match status" value="1"/>
</dbReference>
<dbReference type="SUPFAM" id="SSF50104">
    <property type="entry name" value="Translation proteins SH3-like domain"/>
    <property type="match status" value="1"/>
</dbReference>
<feature type="compositionally biased region" description="Basic and acidic residues" evidence="10">
    <location>
        <begin position="115"/>
        <end position="129"/>
    </location>
</feature>
<dbReference type="Pfam" id="PF23042">
    <property type="entry name" value="KOW1_SPT5"/>
    <property type="match status" value="1"/>
</dbReference>
<feature type="compositionally biased region" description="Polar residues" evidence="10">
    <location>
        <begin position="845"/>
        <end position="862"/>
    </location>
</feature>
<dbReference type="GO" id="GO:0006397">
    <property type="term" value="P:mRNA processing"/>
    <property type="evidence" value="ECO:0007669"/>
    <property type="project" value="UniProtKB-KW"/>
</dbReference>
<dbReference type="Gene3D" id="2.30.30.30">
    <property type="match status" value="3"/>
</dbReference>
<feature type="compositionally biased region" description="Acidic residues" evidence="10">
    <location>
        <begin position="15"/>
        <end position="24"/>
    </location>
</feature>
<dbReference type="Pfam" id="PF23037">
    <property type="entry name" value="KOWx_SPT5"/>
    <property type="match status" value="1"/>
</dbReference>
<feature type="compositionally biased region" description="Low complexity" evidence="10">
    <location>
        <begin position="765"/>
        <end position="776"/>
    </location>
</feature>
<dbReference type="STRING" id="1314781.A0A165K5H1"/>
<dbReference type="Pfam" id="PF12815">
    <property type="entry name" value="CTD"/>
    <property type="match status" value="1"/>
</dbReference>
<evidence type="ECO:0000256" key="9">
    <source>
        <dbReference type="PIRNR" id="PIRNR036945"/>
    </source>
</evidence>
<dbReference type="GO" id="GO:0006357">
    <property type="term" value="P:regulation of transcription by RNA polymerase II"/>
    <property type="evidence" value="ECO:0007669"/>
    <property type="project" value="InterPro"/>
</dbReference>
<feature type="domain" description="KOW" evidence="12">
    <location>
        <begin position="602"/>
        <end position="627"/>
    </location>
</feature>
<evidence type="ECO:0000256" key="1">
    <source>
        <dbReference type="ARBA" id="ARBA00004123"/>
    </source>
</evidence>
<dbReference type="GO" id="GO:0032784">
    <property type="term" value="P:regulation of DNA-templated transcription elongation"/>
    <property type="evidence" value="ECO:0007669"/>
    <property type="project" value="InterPro"/>
</dbReference>
<comment type="similarity">
    <text evidence="2 9">Belongs to the SPT5 family.</text>
</comment>
<dbReference type="FunFam" id="2.30.30.30:FF:000018">
    <property type="entry name" value="Transcription elongation factor SPT5"/>
    <property type="match status" value="1"/>
</dbReference>
<feature type="compositionally biased region" description="Gly residues" evidence="10">
    <location>
        <begin position="753"/>
        <end position="764"/>
    </location>
</feature>
<evidence type="ECO:0000256" key="4">
    <source>
        <dbReference type="ARBA" id="ARBA00022664"/>
    </source>
</evidence>
<comment type="function">
    <text evidence="7 9">The SPT4-SPT5 complex mediates both activation and inhibition of transcription elongation, and plays a role in pre-mRNA processing. This complex seems to be important for the stability of the RNA polymerase II elongation machinery on the chromatin template but not for the inherent ability of this machinery to translocate down the gene.</text>
</comment>
<proteinExistence type="inferred from homology"/>
<dbReference type="Gene3D" id="3.30.70.940">
    <property type="entry name" value="NusG, N-terminal domain"/>
    <property type="match status" value="1"/>
</dbReference>
<organism evidence="13 14">
    <name type="scientific">Exidia glandulosa HHB12029</name>
    <dbReference type="NCBI Taxonomy" id="1314781"/>
    <lineage>
        <taxon>Eukaryota</taxon>
        <taxon>Fungi</taxon>
        <taxon>Dikarya</taxon>
        <taxon>Basidiomycota</taxon>
        <taxon>Agaricomycotina</taxon>
        <taxon>Agaricomycetes</taxon>
        <taxon>Auriculariales</taxon>
        <taxon>Exidiaceae</taxon>
        <taxon>Exidia</taxon>
    </lineage>
</organism>
<dbReference type="OrthoDB" id="28901at2759"/>
<dbReference type="GO" id="GO:0003729">
    <property type="term" value="F:mRNA binding"/>
    <property type="evidence" value="ECO:0007669"/>
    <property type="project" value="TreeGrafter"/>
</dbReference>
<evidence type="ECO:0000256" key="10">
    <source>
        <dbReference type="SAM" id="MobiDB-lite"/>
    </source>
</evidence>
<evidence type="ECO:0000256" key="7">
    <source>
        <dbReference type="ARBA" id="ARBA00024691"/>
    </source>
</evidence>
<dbReference type="Pfam" id="PF23291">
    <property type="entry name" value="KOW4_SPT5"/>
    <property type="match status" value="1"/>
</dbReference>
<dbReference type="InterPro" id="IPR014722">
    <property type="entry name" value="Rib_uL2_dom2"/>
</dbReference>
<dbReference type="GO" id="GO:0032044">
    <property type="term" value="C:DSIF complex"/>
    <property type="evidence" value="ECO:0007669"/>
    <property type="project" value="TreeGrafter"/>
</dbReference>
<dbReference type="CDD" id="cd06083">
    <property type="entry name" value="KOW_Spt5_3"/>
    <property type="match status" value="1"/>
</dbReference>
<dbReference type="PIRSF" id="PIRSF036945">
    <property type="entry name" value="Spt5"/>
    <property type="match status" value="1"/>
</dbReference>
<dbReference type="CDD" id="cd06081">
    <property type="entry name" value="KOW_Spt5_1"/>
    <property type="match status" value="1"/>
</dbReference>
<keyword evidence="14" id="KW-1185">Reference proteome</keyword>
<dbReference type="InterPro" id="IPR057936">
    <property type="entry name" value="KOWx_Spt5"/>
</dbReference>
<evidence type="ECO:0000313" key="13">
    <source>
        <dbReference type="EMBL" id="KZV95826.1"/>
    </source>
</evidence>
<feature type="domain" description="NusG-like N-terminal" evidence="11">
    <location>
        <begin position="172"/>
        <end position="262"/>
    </location>
</feature>
<evidence type="ECO:0000259" key="12">
    <source>
        <dbReference type="SMART" id="SM00739"/>
    </source>
</evidence>
<dbReference type="SMART" id="SM00739">
    <property type="entry name" value="KOW"/>
    <property type="match status" value="6"/>
</dbReference>
<evidence type="ECO:0000256" key="3">
    <source>
        <dbReference type="ARBA" id="ARBA00020181"/>
    </source>
</evidence>
<feature type="domain" description="KOW" evidence="12">
    <location>
        <begin position="1135"/>
        <end position="1162"/>
    </location>
</feature>
<dbReference type="InParanoid" id="A0A165K5H1"/>
<dbReference type="GO" id="GO:0006368">
    <property type="term" value="P:transcription elongation by RNA polymerase II"/>
    <property type="evidence" value="ECO:0007669"/>
    <property type="project" value="TreeGrafter"/>
</dbReference>
<feature type="domain" description="KOW" evidence="12">
    <location>
        <begin position="267"/>
        <end position="294"/>
    </location>
</feature>
<reference evidence="13 14" key="1">
    <citation type="journal article" date="2016" name="Mol. Biol. Evol.">
        <title>Comparative Genomics of Early-Diverging Mushroom-Forming Fungi Provides Insights into the Origins of Lignocellulose Decay Capabilities.</title>
        <authorList>
            <person name="Nagy L.G."/>
            <person name="Riley R."/>
            <person name="Tritt A."/>
            <person name="Adam C."/>
            <person name="Daum C."/>
            <person name="Floudas D."/>
            <person name="Sun H."/>
            <person name="Yadav J.S."/>
            <person name="Pangilinan J."/>
            <person name="Larsson K.H."/>
            <person name="Matsuura K."/>
            <person name="Barry K."/>
            <person name="Labutti K."/>
            <person name="Kuo R."/>
            <person name="Ohm R.A."/>
            <person name="Bhattacharya S.S."/>
            <person name="Shirouzu T."/>
            <person name="Yoshinaga Y."/>
            <person name="Martin F.M."/>
            <person name="Grigoriev I.V."/>
            <person name="Hibbett D.S."/>
        </authorList>
    </citation>
    <scope>NUCLEOTIDE SEQUENCE [LARGE SCALE GENOMIC DNA]</scope>
    <source>
        <strain evidence="13 14">HHB12029</strain>
    </source>
</reference>
<feature type="region of interest" description="Disordered" evidence="10">
    <location>
        <begin position="1"/>
        <end position="129"/>
    </location>
</feature>
<dbReference type="InterPro" id="IPR036735">
    <property type="entry name" value="NGN_dom_sf"/>
</dbReference>
<dbReference type="InterPro" id="IPR041978">
    <property type="entry name" value="KOW_Spt5_5"/>
</dbReference>
<dbReference type="FunFam" id="2.30.30.30:FF:000029">
    <property type="entry name" value="Transcription elongation factor SPT5"/>
    <property type="match status" value="1"/>
</dbReference>
<dbReference type="CDD" id="cd06085">
    <property type="entry name" value="KOW_Spt5_5"/>
    <property type="match status" value="1"/>
</dbReference>
<keyword evidence="13" id="KW-0251">Elongation factor</keyword>
<dbReference type="InterPro" id="IPR041973">
    <property type="entry name" value="KOW_Spt5_1"/>
</dbReference>
<feature type="compositionally biased region" description="Low complexity" evidence="10">
    <location>
        <begin position="952"/>
        <end position="964"/>
    </location>
</feature>
<comment type="subcellular location">
    <subcellularLocation>
        <location evidence="1 9">Nucleus</location>
    </subcellularLocation>
</comment>
<dbReference type="InterPro" id="IPR041976">
    <property type="entry name" value="KOW_Spt5_3"/>
</dbReference>
<dbReference type="CDD" id="cd09888">
    <property type="entry name" value="NGN_Euk"/>
    <property type="match status" value="1"/>
</dbReference>
<feature type="region of interest" description="Disordered" evidence="10">
    <location>
        <begin position="734"/>
        <end position="1034"/>
    </location>
</feature>
<comment type="subunit">
    <text evidence="8">Component of the SPT4-SPT5 complex. Interacts with RNA polymerase II.</text>
</comment>
<evidence type="ECO:0000256" key="6">
    <source>
        <dbReference type="ARBA" id="ARBA00023242"/>
    </source>
</evidence>
<dbReference type="Pfam" id="PF23290">
    <property type="entry name" value="KOW5_SPT5"/>
    <property type="match status" value="1"/>
</dbReference>
<dbReference type="InterPro" id="IPR039385">
    <property type="entry name" value="NGN_Euk"/>
</dbReference>
<dbReference type="InterPro" id="IPR041977">
    <property type="entry name" value="KOW_Spt5_4"/>
</dbReference>
<dbReference type="EMBL" id="KV425951">
    <property type="protein sequence ID" value="KZV95826.1"/>
    <property type="molecule type" value="Genomic_DNA"/>
</dbReference>
<keyword evidence="13" id="KW-0648">Protein biosynthesis</keyword>
<evidence type="ECO:0000256" key="5">
    <source>
        <dbReference type="ARBA" id="ARBA00023163"/>
    </source>
</evidence>
<dbReference type="CDD" id="cd06082">
    <property type="entry name" value="KOW_Spt5_2"/>
    <property type="match status" value="1"/>
</dbReference>
<keyword evidence="6 9" id="KW-0539">Nucleus</keyword>
<sequence>MSDDFDEAGKRVGDAMDDEDDDAGYDAGQSSQKKRPRDLYEDEDDDDEEEDDEEDEEDDVGDRKRKKKRRKRRTGALAFIDAEAEVDDDDEDDEDEGEHIDNDFVVTEQYEPGLDTERSAHRGLRRQQEELNDEEIRRIADRYKQRGQSAAALYTGDMDQIPQRLLMPSVNDANLWQVRVKPGREKELVFNLMRKSLDLEFKANPLQILSAFQHDSLSGMIYVEARGQQAVMNALQGFVGVFLSRPPSLVPIDEMASLLQIRKKEITLRIGDWVRIKRGKYVGDLAQVIDTPDNEEVGLRFVPRIDLNPREETGDGKRKQLRTVQTRPPQRLFNYEEVVKVYTRKAVARKPGPTPVYVFQGETYINGFCEKDLRISAISTDNVAPTLEEVERFSSRPDADLEGDSAGASKVDLSIIADAARKAAIIVLQPGDHVEVYEGEQTGLIGVVESVMGDIVTLRAEGVDIEGQKIEVPARSVRKRFKPGDHVKVMTGKNADETGLVVSVADNVVTFLSDMSMQEVSVFAKDLREAAEVGASTNMVGNYELHDLVQLDPQSVGVIFKTERDSFRVLDQHGHVRTVQPHQISARQNNRSTIATDSEGYELNVGDNLKEVEGEGRKGRLLHVHQSYFAFLHNRDIPENGGVFVARARALAPLAPRGMAKSSMDLTKMNPALAGGAMPSAGTMDRGFKDPLRGAAVTIVQGGYKGYIGTIKETNGAHARVELSTNNKTISIEKSKLRRRDGDGRLLDLDLPRGGGGGGRGGHMGPPSGRMGPPSGFGARTPNPYGGSKTPNPYAAAGDAPFANGRTPNPYAGGGKTPAWNSSSKTPNPWASNDGKTPAWAAGSKTPNAYSGTPAWQAQGRTPNPYASGAGGRTPAHAMGGRTPNPNAFGGRTPNPYSGGGGSGWGATDPPARSSGWGATDDAPLVGGWGATDTAPTPAASGSGWGEPNDAPTPGAYGAGAPTPYSAPTPFNAPTPISAPTPAAPTPGPGGDDGFDDTPRGRPFSAPTPFAGAPTPYGGAPTPASAPTPGGSMLSGYDAPMPSIHGFVLDPRWLKDSAISDTSRGRGLVVEFRGLSRRTDGWASKATELESKQGIVLSVLDLGGGYTPTATVLLRDGSRKEESAVPIELLVPIHPTSAGQQAVALHGPNKGEIVAVQMVDGNQAFYVPASGGYQEIDVPQLCLWDPVQS</sequence>
<evidence type="ECO:0000259" key="11">
    <source>
        <dbReference type="SMART" id="SM00738"/>
    </source>
</evidence>
<dbReference type="Pfam" id="PF03439">
    <property type="entry name" value="Spt5-NGN"/>
    <property type="match status" value="1"/>
</dbReference>
<evidence type="ECO:0000256" key="2">
    <source>
        <dbReference type="ARBA" id="ARBA00006956"/>
    </source>
</evidence>
<protein>
    <recommendedName>
        <fullName evidence="3 9">Transcription elongation factor SPT5</fullName>
    </recommendedName>
</protein>
<dbReference type="InterPro" id="IPR006645">
    <property type="entry name" value="NGN-like_dom"/>
</dbReference>
<feature type="compositionally biased region" description="Basic residues" evidence="10">
    <location>
        <begin position="63"/>
        <end position="74"/>
    </location>
</feature>
<feature type="domain" description="KOW" evidence="12">
    <location>
        <begin position="480"/>
        <end position="507"/>
    </location>
</feature>
<gene>
    <name evidence="13" type="ORF">EXIGLDRAFT_643917</name>
</gene>
<accession>A0A165K5H1</accession>